<keyword evidence="4" id="KW-0732">Signal</keyword>
<evidence type="ECO:0000313" key="11">
    <source>
        <dbReference type="Proteomes" id="UP000649768"/>
    </source>
</evidence>
<proteinExistence type="predicted"/>
<gene>
    <name evidence="10" type="ORF">IFO68_01675</name>
</gene>
<evidence type="ECO:0000256" key="1">
    <source>
        <dbReference type="ARBA" id="ARBA00004196"/>
    </source>
</evidence>
<dbReference type="InterPro" id="IPR036909">
    <property type="entry name" value="Cyt_c-like_dom_sf"/>
</dbReference>
<sequence>MTMQASKGRQPDNVSAYLKPMQIIGTSVLVISMLFSFSSQAKNNNENDYDLQPIEELGKRLFFENISDPNRMSCATCHAPNTGGTYNVSGVNLHQVAVTGARPHLRPQDLEEGQEKTTVKNAGGLKPPTNQYVSFLYDGVAKGLQKLQLAGQGPCGIFPCGGAFWNGRANGDIVENTNLVFDVNDASWQKKTLYAKYLGSLADQAFASPFLNPVEQNHKSKEDVCSQVESTKWGKELYYLSWGVGLSCQSAAESATAFARFSVALAAWQMSEDNNRFNSKRDIALAEDDNQQFPLAGFTDLENEGHDLFYGQAGCVICHNSNGANGTHPLERYTDDSYHAIGVPRNYELPGSPLPDIGLHPTLLDLGLNPNANLPFPPFNVQNAFIGAHKTPTLRNVDKRPGKGFTKAYAHNGWFKSLESIVHFYNTSDVDGQTAADFGVIRCPASIVTEKEALANNCWPAPEVPDAPLLTIGAVTGDLGLTAHEEAALVAYMKTLTDTTTVEPPKPYKSTSNPPKKGKK</sequence>
<evidence type="ECO:0000259" key="9">
    <source>
        <dbReference type="PROSITE" id="PS51007"/>
    </source>
</evidence>
<feature type="domain" description="Cytochrome c" evidence="9">
    <location>
        <begin position="300"/>
        <end position="497"/>
    </location>
</feature>
<dbReference type="InterPro" id="IPR004852">
    <property type="entry name" value="Di-haem_cyt_c_peroxidsae"/>
</dbReference>
<keyword evidence="2 7" id="KW-0349">Heme</keyword>
<dbReference type="RefSeq" id="WP_192014080.1">
    <property type="nucleotide sequence ID" value="NZ_JACYTP010000001.1"/>
</dbReference>
<comment type="subcellular location">
    <subcellularLocation>
        <location evidence="1">Cell envelope</location>
    </subcellularLocation>
</comment>
<dbReference type="SUPFAM" id="SSF46626">
    <property type="entry name" value="Cytochrome c"/>
    <property type="match status" value="2"/>
</dbReference>
<dbReference type="PANTHER" id="PTHR30600:SF10">
    <property type="entry name" value="BLL6722 PROTEIN"/>
    <property type="match status" value="1"/>
</dbReference>
<evidence type="ECO:0000256" key="4">
    <source>
        <dbReference type="ARBA" id="ARBA00022729"/>
    </source>
</evidence>
<dbReference type="EMBL" id="JACYTP010000001">
    <property type="protein sequence ID" value="MBD8511410.1"/>
    <property type="molecule type" value="Genomic_DNA"/>
</dbReference>
<dbReference type="Proteomes" id="UP000649768">
    <property type="component" value="Unassembled WGS sequence"/>
</dbReference>
<feature type="region of interest" description="Disordered" evidence="8">
    <location>
        <begin position="501"/>
        <end position="520"/>
    </location>
</feature>
<evidence type="ECO:0000256" key="7">
    <source>
        <dbReference type="PROSITE-ProRule" id="PRU00433"/>
    </source>
</evidence>
<evidence type="ECO:0000256" key="8">
    <source>
        <dbReference type="SAM" id="MobiDB-lite"/>
    </source>
</evidence>
<dbReference type="InterPro" id="IPR051395">
    <property type="entry name" value="Cytochrome_c_Peroxidase/MauG"/>
</dbReference>
<dbReference type="PROSITE" id="PS51007">
    <property type="entry name" value="CYTC"/>
    <property type="match status" value="1"/>
</dbReference>
<keyword evidence="3 7" id="KW-0479">Metal-binding</keyword>
<dbReference type="InterPro" id="IPR009056">
    <property type="entry name" value="Cyt_c-like_dom"/>
</dbReference>
<dbReference type="PANTHER" id="PTHR30600">
    <property type="entry name" value="CYTOCHROME C PEROXIDASE-RELATED"/>
    <property type="match status" value="1"/>
</dbReference>
<keyword evidence="6 7" id="KW-0408">Iron</keyword>
<evidence type="ECO:0000256" key="6">
    <source>
        <dbReference type="ARBA" id="ARBA00023004"/>
    </source>
</evidence>
<protein>
    <submittedName>
        <fullName evidence="10">Methylamine utilization protein</fullName>
    </submittedName>
</protein>
<keyword evidence="11" id="KW-1185">Reference proteome</keyword>
<comment type="caution">
    <text evidence="10">The sequence shown here is derived from an EMBL/GenBank/DDBJ whole genome shotgun (WGS) entry which is preliminary data.</text>
</comment>
<name>A0ABR9BFS4_9GAMM</name>
<dbReference type="Gene3D" id="1.10.760.10">
    <property type="entry name" value="Cytochrome c-like domain"/>
    <property type="match status" value="2"/>
</dbReference>
<dbReference type="Pfam" id="PF03150">
    <property type="entry name" value="CCP_MauG"/>
    <property type="match status" value="1"/>
</dbReference>
<evidence type="ECO:0000313" key="10">
    <source>
        <dbReference type="EMBL" id="MBD8511410.1"/>
    </source>
</evidence>
<reference evidence="10 11" key="1">
    <citation type="submission" date="2020-09" db="EMBL/GenBank/DDBJ databases">
        <title>Photobacterium sp. CAU 1568 isolated from sand of Sido Beach.</title>
        <authorList>
            <person name="Kim W."/>
        </authorList>
    </citation>
    <scope>NUCLEOTIDE SEQUENCE [LARGE SCALE GENOMIC DNA]</scope>
    <source>
        <strain evidence="10 11">CAU 1568</strain>
    </source>
</reference>
<organism evidence="10 11">
    <name type="scientific">Photobacterium arenosum</name>
    <dbReference type="NCBI Taxonomy" id="2774143"/>
    <lineage>
        <taxon>Bacteria</taxon>
        <taxon>Pseudomonadati</taxon>
        <taxon>Pseudomonadota</taxon>
        <taxon>Gammaproteobacteria</taxon>
        <taxon>Vibrionales</taxon>
        <taxon>Vibrionaceae</taxon>
        <taxon>Photobacterium</taxon>
    </lineage>
</organism>
<evidence type="ECO:0000256" key="3">
    <source>
        <dbReference type="ARBA" id="ARBA00022723"/>
    </source>
</evidence>
<accession>A0ABR9BFS4</accession>
<keyword evidence="5" id="KW-0560">Oxidoreductase</keyword>
<evidence type="ECO:0000256" key="2">
    <source>
        <dbReference type="ARBA" id="ARBA00022617"/>
    </source>
</evidence>
<evidence type="ECO:0000256" key="5">
    <source>
        <dbReference type="ARBA" id="ARBA00023002"/>
    </source>
</evidence>